<dbReference type="EMBL" id="CVQI01033068">
    <property type="protein sequence ID" value="CRK43132.1"/>
    <property type="molecule type" value="Genomic_DNA"/>
</dbReference>
<dbReference type="Proteomes" id="UP000045706">
    <property type="component" value="Unassembled WGS sequence"/>
</dbReference>
<accession>A0A0G4N9J6</accession>
<reference evidence="2" key="1">
    <citation type="submission" date="2015-05" db="EMBL/GenBank/DDBJ databases">
        <authorList>
            <person name="Fogelqvist Johan"/>
        </authorList>
    </citation>
    <scope>NUCLEOTIDE SEQUENCE [LARGE SCALE GENOMIC DNA]</scope>
</reference>
<proteinExistence type="predicted"/>
<evidence type="ECO:0000313" key="1">
    <source>
        <dbReference type="EMBL" id="CRK43132.1"/>
    </source>
</evidence>
<protein>
    <submittedName>
        <fullName evidence="1">Uncharacterized protein</fullName>
    </submittedName>
</protein>
<evidence type="ECO:0000313" key="2">
    <source>
        <dbReference type="Proteomes" id="UP000045706"/>
    </source>
</evidence>
<sequence length="173" mass="18683">MMALSGLRISCDVMSIKLSCCRFESIASSFLSVSSSSCHFGSDTSLRHPVNDCTTPSESRTGMNVAFTHRGAVMLLPATSWAIQVVLSLISATCGLASRLRRARLSDRIASSAMRLRLPACCARMMASCPKTTVFARPRTATSSFSLPRLSPVSLTRAVILARTLSSPWRTAY</sequence>
<organism evidence="1 2">
    <name type="scientific">Verticillium longisporum</name>
    <name type="common">Verticillium dahliae var. longisporum</name>
    <dbReference type="NCBI Taxonomy" id="100787"/>
    <lineage>
        <taxon>Eukaryota</taxon>
        <taxon>Fungi</taxon>
        <taxon>Dikarya</taxon>
        <taxon>Ascomycota</taxon>
        <taxon>Pezizomycotina</taxon>
        <taxon>Sordariomycetes</taxon>
        <taxon>Hypocreomycetidae</taxon>
        <taxon>Glomerellales</taxon>
        <taxon>Plectosphaerellaceae</taxon>
        <taxon>Verticillium</taxon>
    </lineage>
</organism>
<name>A0A0G4N9J6_VERLO</name>
<gene>
    <name evidence="1" type="ORF">BN1723_019108</name>
</gene>
<dbReference type="AlphaFoldDB" id="A0A0G4N9J6"/>